<dbReference type="EMBL" id="JAFVMH010000028">
    <property type="protein sequence ID" value="MBO1326828.1"/>
    <property type="molecule type" value="Genomic_DNA"/>
</dbReference>
<dbReference type="AlphaFoldDB" id="A0A939KNW6"/>
<accession>A0A939KNW6</accession>
<feature type="compositionally biased region" description="Polar residues" evidence="2">
    <location>
        <begin position="1"/>
        <end position="12"/>
    </location>
</feature>
<proteinExistence type="inferred from homology"/>
<evidence type="ECO:0000256" key="1">
    <source>
        <dbReference type="ARBA" id="ARBA00009387"/>
    </source>
</evidence>
<dbReference type="InterPro" id="IPR008258">
    <property type="entry name" value="Transglycosylase_SLT_dom_1"/>
</dbReference>
<sequence length="208" mass="20924">MPSISEVGTPTFTYPGASSGSSSSSSSSSYDGTWGSTDAMATLLSQTYGTDAVAAAEAAGINPDTLAAFAQIESHFQNTGNSTSSADGVWQVTDATWNEYASKLGLSDADRSDPAVQAQVASAIISSYAQSVASVNGGTATSAQVYAAYMFGTSAGEKIATASADTPLSNFVSATSLSNNNMSGWTVGQYMSTVSSRMGSGASEAVIS</sequence>
<comment type="caution">
    <text evidence="4">The sequence shown here is derived from an EMBL/GenBank/DDBJ whole genome shotgun (WGS) entry which is preliminary data.</text>
</comment>
<evidence type="ECO:0000313" key="4">
    <source>
        <dbReference type="EMBL" id="MBO1326828.1"/>
    </source>
</evidence>
<gene>
    <name evidence="4" type="ORF">J2D77_16990</name>
</gene>
<feature type="region of interest" description="Disordered" evidence="2">
    <location>
        <begin position="1"/>
        <end position="31"/>
    </location>
</feature>
<evidence type="ECO:0000259" key="3">
    <source>
        <dbReference type="Pfam" id="PF01464"/>
    </source>
</evidence>
<organism evidence="4 5">
    <name type="scientific">Acetobacter garciniae</name>
    <dbReference type="NCBI Taxonomy" id="2817435"/>
    <lineage>
        <taxon>Bacteria</taxon>
        <taxon>Pseudomonadati</taxon>
        <taxon>Pseudomonadota</taxon>
        <taxon>Alphaproteobacteria</taxon>
        <taxon>Acetobacterales</taxon>
        <taxon>Acetobacteraceae</taxon>
        <taxon>Acetobacter</taxon>
    </lineage>
</organism>
<feature type="compositionally biased region" description="Low complexity" evidence="2">
    <location>
        <begin position="18"/>
        <end position="29"/>
    </location>
</feature>
<dbReference type="Proteomes" id="UP000664073">
    <property type="component" value="Unassembled WGS sequence"/>
</dbReference>
<keyword evidence="5" id="KW-1185">Reference proteome</keyword>
<name>A0A939KNW6_9PROT</name>
<dbReference type="SUPFAM" id="SSF53955">
    <property type="entry name" value="Lysozyme-like"/>
    <property type="match status" value="1"/>
</dbReference>
<evidence type="ECO:0000313" key="5">
    <source>
        <dbReference type="Proteomes" id="UP000664073"/>
    </source>
</evidence>
<protein>
    <submittedName>
        <fullName evidence="4">Transglycosylase SLT domain-containing protein</fullName>
    </submittedName>
</protein>
<dbReference type="Gene3D" id="1.10.530.10">
    <property type="match status" value="1"/>
</dbReference>
<dbReference type="Pfam" id="PF01464">
    <property type="entry name" value="SLT"/>
    <property type="match status" value="1"/>
</dbReference>
<dbReference type="InterPro" id="IPR023346">
    <property type="entry name" value="Lysozyme-like_dom_sf"/>
</dbReference>
<comment type="similarity">
    <text evidence="1">Belongs to the virb1 family.</text>
</comment>
<evidence type="ECO:0000256" key="2">
    <source>
        <dbReference type="SAM" id="MobiDB-lite"/>
    </source>
</evidence>
<feature type="domain" description="Transglycosylase SLT" evidence="3">
    <location>
        <begin position="54"/>
        <end position="157"/>
    </location>
</feature>
<reference evidence="4" key="1">
    <citation type="submission" date="2021-03" db="EMBL/GenBank/DDBJ databases">
        <title>The complete genome sequence of Acetobacter sp. TBRC 12339.</title>
        <authorList>
            <person name="Charoenyingcharoen P."/>
            <person name="Yukphan P."/>
        </authorList>
    </citation>
    <scope>NUCLEOTIDE SEQUENCE</scope>
    <source>
        <strain evidence="4">TBRC 12339</strain>
    </source>
</reference>